<name>A0A8J2L3N3_9HEXA</name>
<gene>
    <name evidence="1" type="ORF">AFUS01_LOCUS37134</name>
</gene>
<accession>A0A8J2L3N3</accession>
<evidence type="ECO:0000313" key="1">
    <source>
        <dbReference type="EMBL" id="CAG7827131.1"/>
    </source>
</evidence>
<dbReference type="EMBL" id="CAJVCH010542375">
    <property type="protein sequence ID" value="CAG7827131.1"/>
    <property type="molecule type" value="Genomic_DNA"/>
</dbReference>
<dbReference type="AlphaFoldDB" id="A0A8J2L3N3"/>
<reference evidence="1" key="1">
    <citation type="submission" date="2021-06" db="EMBL/GenBank/DDBJ databases">
        <authorList>
            <person name="Hodson N. C."/>
            <person name="Mongue J. A."/>
            <person name="Jaron S. K."/>
        </authorList>
    </citation>
    <scope>NUCLEOTIDE SEQUENCE</scope>
</reference>
<evidence type="ECO:0000313" key="2">
    <source>
        <dbReference type="Proteomes" id="UP000708208"/>
    </source>
</evidence>
<feature type="non-terminal residue" evidence="1">
    <location>
        <position position="1"/>
    </location>
</feature>
<comment type="caution">
    <text evidence="1">The sequence shown here is derived from an EMBL/GenBank/DDBJ whole genome shotgun (WGS) entry which is preliminary data.</text>
</comment>
<sequence length="21" mass="2512">TVLSKWPSLRMLNRGHDKEML</sequence>
<keyword evidence="2" id="KW-1185">Reference proteome</keyword>
<proteinExistence type="predicted"/>
<dbReference type="Proteomes" id="UP000708208">
    <property type="component" value="Unassembled WGS sequence"/>
</dbReference>
<organism evidence="1 2">
    <name type="scientific">Allacma fusca</name>
    <dbReference type="NCBI Taxonomy" id="39272"/>
    <lineage>
        <taxon>Eukaryota</taxon>
        <taxon>Metazoa</taxon>
        <taxon>Ecdysozoa</taxon>
        <taxon>Arthropoda</taxon>
        <taxon>Hexapoda</taxon>
        <taxon>Collembola</taxon>
        <taxon>Symphypleona</taxon>
        <taxon>Sminthuridae</taxon>
        <taxon>Allacma</taxon>
    </lineage>
</organism>
<protein>
    <submittedName>
        <fullName evidence="1">Uncharacterized protein</fullName>
    </submittedName>
</protein>